<dbReference type="AlphaFoldDB" id="A0A5R9ED27"/>
<dbReference type="EMBL" id="VAWE01000001">
    <property type="protein sequence ID" value="TLQ48141.1"/>
    <property type="molecule type" value="Genomic_DNA"/>
</dbReference>
<organism evidence="1 2">
    <name type="scientific">Streptomyces marianii</name>
    <dbReference type="NCBI Taxonomy" id="1817406"/>
    <lineage>
        <taxon>Bacteria</taxon>
        <taxon>Bacillati</taxon>
        <taxon>Actinomycetota</taxon>
        <taxon>Actinomycetes</taxon>
        <taxon>Kitasatosporales</taxon>
        <taxon>Streptomycetaceae</taxon>
        <taxon>Streptomyces</taxon>
    </lineage>
</organism>
<comment type="caution">
    <text evidence="1">The sequence shown here is derived from an EMBL/GenBank/DDBJ whole genome shotgun (WGS) entry which is preliminary data.</text>
</comment>
<accession>A0A5R9ED27</accession>
<name>A0A5R9ED27_9ACTN</name>
<dbReference type="Proteomes" id="UP000305921">
    <property type="component" value="Unassembled WGS sequence"/>
</dbReference>
<evidence type="ECO:0000313" key="1">
    <source>
        <dbReference type="EMBL" id="TLQ48141.1"/>
    </source>
</evidence>
<dbReference type="OrthoDB" id="3394231at2"/>
<proteinExistence type="predicted"/>
<sequence>METADFSVTHVLALDDDADTVEDVDAVIRARNGIGWTATCMTPRKIAEVMDDRATTGECADGLYLRIPDLVIVREGGLDAMTRALVDLFAKYGMDTDVLPRFDDEEDEDR</sequence>
<evidence type="ECO:0000313" key="2">
    <source>
        <dbReference type="Proteomes" id="UP000305921"/>
    </source>
</evidence>
<protein>
    <submittedName>
        <fullName evidence="1">Uncharacterized protein</fullName>
    </submittedName>
</protein>
<keyword evidence="2" id="KW-1185">Reference proteome</keyword>
<gene>
    <name evidence="1" type="ORF">FEF34_11330</name>
</gene>
<reference evidence="1 2" key="1">
    <citation type="submission" date="2019-05" db="EMBL/GenBank/DDBJ databases">
        <title>Streptomyces marianii sp. nov., a novel marine actinomycete from southern coast of India.</title>
        <authorList>
            <person name="Iniyan A.M."/>
            <person name="Wink J."/>
            <person name="Ramprasad E."/>
            <person name="Ramana C.V."/>
            <person name="Bunk B."/>
            <person name="Sproer C."/>
            <person name="Joseph F.-J.R.S."/>
            <person name="Vincent S.G.P."/>
        </authorList>
    </citation>
    <scope>NUCLEOTIDE SEQUENCE [LARGE SCALE GENOMIC DNA]</scope>
    <source>
        <strain evidence="1 2">ICN19</strain>
    </source>
</reference>